<keyword evidence="2" id="KW-1185">Reference proteome</keyword>
<dbReference type="Proteomes" id="UP001472677">
    <property type="component" value="Unassembled WGS sequence"/>
</dbReference>
<accession>A0ABR2ERG9</accession>
<proteinExistence type="predicted"/>
<comment type="caution">
    <text evidence="1">The sequence shown here is derived from an EMBL/GenBank/DDBJ whole genome shotgun (WGS) entry which is preliminary data.</text>
</comment>
<evidence type="ECO:0000313" key="2">
    <source>
        <dbReference type="Proteomes" id="UP001472677"/>
    </source>
</evidence>
<organism evidence="1 2">
    <name type="scientific">Hibiscus sabdariffa</name>
    <name type="common">roselle</name>
    <dbReference type="NCBI Taxonomy" id="183260"/>
    <lineage>
        <taxon>Eukaryota</taxon>
        <taxon>Viridiplantae</taxon>
        <taxon>Streptophyta</taxon>
        <taxon>Embryophyta</taxon>
        <taxon>Tracheophyta</taxon>
        <taxon>Spermatophyta</taxon>
        <taxon>Magnoliopsida</taxon>
        <taxon>eudicotyledons</taxon>
        <taxon>Gunneridae</taxon>
        <taxon>Pentapetalae</taxon>
        <taxon>rosids</taxon>
        <taxon>malvids</taxon>
        <taxon>Malvales</taxon>
        <taxon>Malvaceae</taxon>
        <taxon>Malvoideae</taxon>
        <taxon>Hibiscus</taxon>
    </lineage>
</organism>
<sequence length="84" mass="9393">MAATTSSATRRMRAKDEKLVFEIMEGVEPILNFDQMSLKDDLEIGHTTESCDADNQWSRCDCSSQSGTGKTSMVALIMPSRRHH</sequence>
<protein>
    <submittedName>
        <fullName evidence="1">Uncharacterized protein</fullName>
    </submittedName>
</protein>
<evidence type="ECO:0000313" key="1">
    <source>
        <dbReference type="EMBL" id="KAK8564598.1"/>
    </source>
</evidence>
<reference evidence="1 2" key="1">
    <citation type="journal article" date="2024" name="G3 (Bethesda)">
        <title>Genome assembly of Hibiscus sabdariffa L. provides insights into metabolisms of medicinal natural products.</title>
        <authorList>
            <person name="Kim T."/>
        </authorList>
    </citation>
    <scope>NUCLEOTIDE SEQUENCE [LARGE SCALE GENOMIC DNA]</scope>
    <source>
        <strain evidence="1">TK-2024</strain>
        <tissue evidence="1">Old leaves</tissue>
    </source>
</reference>
<name>A0ABR2ERG9_9ROSI</name>
<gene>
    <name evidence="1" type="ORF">V6N12_036718</name>
</gene>
<dbReference type="EMBL" id="JBBPBM010000011">
    <property type="protein sequence ID" value="KAK8564598.1"/>
    <property type="molecule type" value="Genomic_DNA"/>
</dbReference>